<keyword evidence="2" id="KW-1185">Reference proteome</keyword>
<dbReference type="RefSeq" id="WP_168570586.1">
    <property type="nucleotide sequence ID" value="NZ_CP051167.1"/>
</dbReference>
<dbReference type="Proteomes" id="UP000500857">
    <property type="component" value="Chromosome"/>
</dbReference>
<dbReference type="KEGG" id="oxy:HCG48_19140"/>
<dbReference type="AlphaFoldDB" id="A0A6H1U0P1"/>
<evidence type="ECO:0000313" key="2">
    <source>
        <dbReference type="Proteomes" id="UP000500857"/>
    </source>
</evidence>
<name>A0A6H1U0P1_9CYAN</name>
<evidence type="ECO:0000313" key="1">
    <source>
        <dbReference type="EMBL" id="QIZ72438.1"/>
    </source>
</evidence>
<proteinExistence type="predicted"/>
<dbReference type="Pfam" id="PF10184">
    <property type="entry name" value="DUF2358"/>
    <property type="match status" value="1"/>
</dbReference>
<dbReference type="PANTHER" id="PTHR34123">
    <property type="entry name" value="OS04G0578200 PROTEIN"/>
    <property type="match status" value="1"/>
</dbReference>
<sequence length="129" mass="15817">MDLLDILKQDYQNFPEDQTYEIYAEDVYFQDPMNRFRGRDRYRQTINFIRTWFKDVQLDMHQIDRRGNTITTRWTLHWTTPLPWKPRISIPGWSELEVNPDGAIASHIDYWDCSRLDVLRQHLFPKKNR</sequence>
<dbReference type="Gene3D" id="3.10.450.50">
    <property type="match status" value="1"/>
</dbReference>
<gene>
    <name evidence="1" type="ORF">HCG48_19140</name>
</gene>
<dbReference type="InterPro" id="IPR018790">
    <property type="entry name" value="DUF2358"/>
</dbReference>
<reference evidence="1 2" key="1">
    <citation type="submission" date="2020-04" db="EMBL/GenBank/DDBJ databases">
        <authorList>
            <person name="Basu S."/>
            <person name="Maruthanayagam V."/>
            <person name="Chakraborty S."/>
            <person name="Pramanik A."/>
            <person name="Mukherjee J."/>
            <person name="Brink B."/>
        </authorList>
    </citation>
    <scope>NUCLEOTIDE SEQUENCE [LARGE SCALE GENOMIC DNA]</scope>
    <source>
        <strain evidence="1 2">AP17</strain>
    </source>
</reference>
<dbReference type="SUPFAM" id="SSF54427">
    <property type="entry name" value="NTF2-like"/>
    <property type="match status" value="1"/>
</dbReference>
<organism evidence="1 2">
    <name type="scientific">Oxynema aestuarii AP17</name>
    <dbReference type="NCBI Taxonomy" id="2064643"/>
    <lineage>
        <taxon>Bacteria</taxon>
        <taxon>Bacillati</taxon>
        <taxon>Cyanobacteriota</taxon>
        <taxon>Cyanophyceae</taxon>
        <taxon>Oscillatoriophycideae</taxon>
        <taxon>Oscillatoriales</taxon>
        <taxon>Oscillatoriaceae</taxon>
        <taxon>Oxynema</taxon>
        <taxon>Oxynema aestuarii</taxon>
    </lineage>
</organism>
<dbReference type="PANTHER" id="PTHR34123:SF1">
    <property type="entry name" value="OS04G0578200 PROTEIN"/>
    <property type="match status" value="1"/>
</dbReference>
<protein>
    <submittedName>
        <fullName evidence="1">DUF2358 domain-containing protein</fullName>
    </submittedName>
</protein>
<dbReference type="EMBL" id="CP051167">
    <property type="protein sequence ID" value="QIZ72438.1"/>
    <property type="molecule type" value="Genomic_DNA"/>
</dbReference>
<accession>A0A6H1U0P1</accession>
<dbReference type="InterPro" id="IPR032710">
    <property type="entry name" value="NTF2-like_dom_sf"/>
</dbReference>